<feature type="transmembrane region" description="Helical" evidence="9">
    <location>
        <begin position="104"/>
        <end position="124"/>
    </location>
</feature>
<evidence type="ECO:0000256" key="6">
    <source>
        <dbReference type="ARBA" id="ARBA00022692"/>
    </source>
</evidence>
<keyword evidence="5" id="KW-0762">Sugar transport</keyword>
<organism evidence="11 12">
    <name type="scientific">Alloscardovia theropitheci</name>
    <dbReference type="NCBI Taxonomy" id="2496842"/>
    <lineage>
        <taxon>Bacteria</taxon>
        <taxon>Bacillati</taxon>
        <taxon>Actinomycetota</taxon>
        <taxon>Actinomycetes</taxon>
        <taxon>Bifidobacteriales</taxon>
        <taxon>Bifidobacteriaceae</taxon>
        <taxon>Alloscardovia</taxon>
    </lineage>
</organism>
<gene>
    <name evidence="11" type="ORF">EJ419_03970</name>
</gene>
<sequence>MSNNQTTTAEAMQAMEIAEGGHIPFWHNQRARRILGDVLSYVLLGVLAIIWIIPIVWVFLESFNKNTGPYNETFFPTEYTFDNYVKLFTDTHILNFPSMFMRTLVISIIVCIISTFFVLCVAFCMSRLRFRFRKSFMNIVLVLGMFPGIMSVVVIYFILKSLGLTQGIGVTIALILVYSAGAGAGFYVMKGYMDTIPLSLDEAAYLDGCTRWQVFTKIIIPICKPMLVFQALTSFLGPWLDFVMARAIARTQDNYTVALGLYQMLTREYLNDWFARFAAAAVIISIPIAVLFIVMQRFYQESMSGAVKG</sequence>
<dbReference type="InterPro" id="IPR050901">
    <property type="entry name" value="BP-dep_ABC_trans_perm"/>
</dbReference>
<keyword evidence="4" id="KW-1003">Cell membrane</keyword>
<proteinExistence type="inferred from homology"/>
<reference evidence="11 12" key="1">
    <citation type="submission" date="2018-12" db="EMBL/GenBank/DDBJ databases">
        <title>Alloscrdovia theropitheci sp. nov: a novel taxon from the feces of the bleeding-herat monkey (Theropithecus geleda).</title>
        <authorList>
            <person name="Modesto M."/>
        </authorList>
    </citation>
    <scope>NUCLEOTIDE SEQUENCE [LARGE SCALE GENOMIC DNA]</scope>
    <source>
        <strain evidence="11 12">GLDI4/2</strain>
    </source>
</reference>
<dbReference type="Proteomes" id="UP000291289">
    <property type="component" value="Unassembled WGS sequence"/>
</dbReference>
<dbReference type="AlphaFoldDB" id="A0A4R0QS42"/>
<evidence type="ECO:0000256" key="8">
    <source>
        <dbReference type="ARBA" id="ARBA00023136"/>
    </source>
</evidence>
<dbReference type="Gene3D" id="1.10.3720.10">
    <property type="entry name" value="MetI-like"/>
    <property type="match status" value="1"/>
</dbReference>
<evidence type="ECO:0000313" key="12">
    <source>
        <dbReference type="Proteomes" id="UP000291289"/>
    </source>
</evidence>
<evidence type="ECO:0000256" key="2">
    <source>
        <dbReference type="ARBA" id="ARBA00009047"/>
    </source>
</evidence>
<comment type="caution">
    <text evidence="11">The sequence shown here is derived from an EMBL/GenBank/DDBJ whole genome shotgun (WGS) entry which is preliminary data.</text>
</comment>
<keyword evidence="7 9" id="KW-1133">Transmembrane helix</keyword>
<dbReference type="CDD" id="cd06261">
    <property type="entry name" value="TM_PBP2"/>
    <property type="match status" value="1"/>
</dbReference>
<dbReference type="OrthoDB" id="2063054at2"/>
<feature type="transmembrane region" description="Helical" evidence="9">
    <location>
        <begin position="136"/>
        <end position="159"/>
    </location>
</feature>
<feature type="transmembrane region" description="Helical" evidence="9">
    <location>
        <begin position="273"/>
        <end position="294"/>
    </location>
</feature>
<dbReference type="GO" id="GO:0005886">
    <property type="term" value="C:plasma membrane"/>
    <property type="evidence" value="ECO:0007669"/>
    <property type="project" value="UniProtKB-SubCell"/>
</dbReference>
<evidence type="ECO:0000256" key="9">
    <source>
        <dbReference type="RuleBase" id="RU363032"/>
    </source>
</evidence>
<comment type="similarity">
    <text evidence="2">Belongs to the binding-protein-dependent transport system permease family. MalFG subfamily.</text>
</comment>
<accession>A0A4R0QS42</accession>
<evidence type="ECO:0000256" key="7">
    <source>
        <dbReference type="ARBA" id="ARBA00022989"/>
    </source>
</evidence>
<dbReference type="PANTHER" id="PTHR32243:SF50">
    <property type="entry name" value="MALTOSE_MALTODEXTRIN TRANSPORT SYSTEM PERMEASE PROTEIN MALG"/>
    <property type="match status" value="1"/>
</dbReference>
<keyword evidence="6 9" id="KW-0812">Transmembrane</keyword>
<dbReference type="EMBL" id="RXLP01000019">
    <property type="protein sequence ID" value="TCD54208.1"/>
    <property type="molecule type" value="Genomic_DNA"/>
</dbReference>
<keyword evidence="3 9" id="KW-0813">Transport</keyword>
<dbReference type="SUPFAM" id="SSF161098">
    <property type="entry name" value="MetI-like"/>
    <property type="match status" value="1"/>
</dbReference>
<dbReference type="InterPro" id="IPR000515">
    <property type="entry name" value="MetI-like"/>
</dbReference>
<dbReference type="PANTHER" id="PTHR32243">
    <property type="entry name" value="MALTOSE TRANSPORT SYSTEM PERMEASE-RELATED"/>
    <property type="match status" value="1"/>
</dbReference>
<evidence type="ECO:0000259" key="10">
    <source>
        <dbReference type="PROSITE" id="PS50928"/>
    </source>
</evidence>
<dbReference type="Pfam" id="PF00528">
    <property type="entry name" value="BPD_transp_1"/>
    <property type="match status" value="1"/>
</dbReference>
<evidence type="ECO:0000256" key="3">
    <source>
        <dbReference type="ARBA" id="ARBA00022448"/>
    </source>
</evidence>
<dbReference type="InterPro" id="IPR035906">
    <property type="entry name" value="MetI-like_sf"/>
</dbReference>
<protein>
    <submittedName>
        <fullName evidence="11">ABC transporter permease subunit</fullName>
    </submittedName>
</protein>
<feature type="domain" description="ABC transmembrane type-1" evidence="10">
    <location>
        <begin position="100"/>
        <end position="295"/>
    </location>
</feature>
<dbReference type="PROSITE" id="PS50928">
    <property type="entry name" value="ABC_TM1"/>
    <property type="match status" value="1"/>
</dbReference>
<keyword evidence="12" id="KW-1185">Reference proteome</keyword>
<evidence type="ECO:0000313" key="11">
    <source>
        <dbReference type="EMBL" id="TCD54208.1"/>
    </source>
</evidence>
<dbReference type="GO" id="GO:0015423">
    <property type="term" value="F:ABC-type maltose transporter activity"/>
    <property type="evidence" value="ECO:0007669"/>
    <property type="project" value="TreeGrafter"/>
</dbReference>
<feature type="transmembrane region" description="Helical" evidence="9">
    <location>
        <begin position="38"/>
        <end position="60"/>
    </location>
</feature>
<dbReference type="GO" id="GO:0042956">
    <property type="term" value="P:maltodextrin transmembrane transport"/>
    <property type="evidence" value="ECO:0007669"/>
    <property type="project" value="TreeGrafter"/>
</dbReference>
<evidence type="ECO:0000256" key="4">
    <source>
        <dbReference type="ARBA" id="ARBA00022475"/>
    </source>
</evidence>
<comment type="subcellular location">
    <subcellularLocation>
        <location evidence="1 9">Cell membrane</location>
        <topology evidence="1 9">Multi-pass membrane protein</topology>
    </subcellularLocation>
</comment>
<evidence type="ECO:0000256" key="1">
    <source>
        <dbReference type="ARBA" id="ARBA00004651"/>
    </source>
</evidence>
<evidence type="ECO:0000256" key="5">
    <source>
        <dbReference type="ARBA" id="ARBA00022597"/>
    </source>
</evidence>
<name>A0A4R0QS42_9BIFI</name>
<keyword evidence="8 9" id="KW-0472">Membrane</keyword>
<feature type="transmembrane region" description="Helical" evidence="9">
    <location>
        <begin position="165"/>
        <end position="189"/>
    </location>
</feature>